<evidence type="ECO:0000256" key="5">
    <source>
        <dbReference type="ARBA" id="ARBA00023015"/>
    </source>
</evidence>
<feature type="compositionally biased region" description="Pro residues" evidence="10">
    <location>
        <begin position="20"/>
        <end position="29"/>
    </location>
</feature>
<feature type="region of interest" description="Disordered" evidence="10">
    <location>
        <begin position="666"/>
        <end position="702"/>
    </location>
</feature>
<keyword evidence="2" id="KW-0479">Metal-binding</keyword>
<evidence type="ECO:0000256" key="3">
    <source>
        <dbReference type="ARBA" id="ARBA00022771"/>
    </source>
</evidence>
<sequence>MMKNSSTNGEPRAHAHTRAGPPPPPPPHAPSATPSIDNIRFDDSGRTRSEAMVRCQSYIKLNIPMPTLRSVPVLNLTLIGEAGGRVLRRRRRRVDLFPICISEPTVNMENVSSMSQRNEEQREGDNNEALQLVKNEERHEMAVNEANSNANNDSGSSVVTVSEHNAEQHSVITSRRALRTITTAGHITDATDLNDEGVKDEPPEPPPIEHDQLQYAPKLEDVDGRAAASHYDEERLRMAEAETARYLAFKQEPYRSLQSPTLAPQDKRPQPQYARAPPPRPAYGRGLALRYGTPHHVIVAQDGENEEHAHEAFLQKEKAEQLQQAYVASEANAQDGRQYAAVLGEQVAVSSALEMIQTTSLSNQQAVGVAYQQVKYESRGEGEPRPTTYASLQPVTSVHSASGYTYAGQSPQYAAAGYSTYGGGKELLTLYGTGAGAPRGDDSPPGQLLYRSDPTLSSSSLNTRSGHVVYGSVVPQSQAVYENPPSPNSQQVNVLYTHGNTVQYKVGGEHYLGQGGGVEFVPVSGYEGGLLVESYAAPAQAWPAHNLLPIDDGFDPSMAGMGEMKECVNCAAATTPLWRRDGTGHYLCNACGLYTRINGVNRPPLKGQKAKPQQALPTNGNRRVGVTCANCRTSNTTLWRRNNNGEPVCNACGLYFKLHNVNRPLSMKKDGIQTRKRKPKSMGGGAGGAGVSRGGTLSGYQR</sequence>
<keyword evidence="8" id="KW-0539">Nucleus</keyword>
<evidence type="ECO:0000313" key="12">
    <source>
        <dbReference type="EMBL" id="CAH0723044.1"/>
    </source>
</evidence>
<evidence type="ECO:0000256" key="9">
    <source>
        <dbReference type="PROSITE-ProRule" id="PRU00094"/>
    </source>
</evidence>
<proteinExistence type="predicted"/>
<feature type="domain" description="GATA-type" evidence="11">
    <location>
        <begin position="622"/>
        <end position="675"/>
    </location>
</feature>
<name>A0A8J9YA32_9NEOP</name>
<reference evidence="12" key="1">
    <citation type="submission" date="2021-12" db="EMBL/GenBank/DDBJ databases">
        <authorList>
            <person name="Martin H S."/>
        </authorList>
    </citation>
    <scope>NUCLEOTIDE SEQUENCE</scope>
</reference>
<dbReference type="CDD" id="cd00202">
    <property type="entry name" value="ZnF_GATA"/>
    <property type="match status" value="2"/>
</dbReference>
<dbReference type="GO" id="GO:0000981">
    <property type="term" value="F:DNA-binding transcription factor activity, RNA polymerase II-specific"/>
    <property type="evidence" value="ECO:0007669"/>
    <property type="project" value="TreeGrafter"/>
</dbReference>
<dbReference type="Gene3D" id="3.30.50.10">
    <property type="entry name" value="Erythroid Transcription Factor GATA-1, subunit A"/>
    <property type="match status" value="2"/>
</dbReference>
<keyword evidence="13" id="KW-1185">Reference proteome</keyword>
<feature type="compositionally biased region" description="Basic and acidic residues" evidence="10">
    <location>
        <begin position="39"/>
        <end position="48"/>
    </location>
</feature>
<dbReference type="PRINTS" id="PR00619">
    <property type="entry name" value="GATAZNFINGER"/>
</dbReference>
<keyword evidence="3 9" id="KW-0863">Zinc-finger</keyword>
<feature type="domain" description="GATA-type" evidence="11">
    <location>
        <begin position="561"/>
        <end position="603"/>
    </location>
</feature>
<evidence type="ECO:0000256" key="4">
    <source>
        <dbReference type="ARBA" id="ARBA00022833"/>
    </source>
</evidence>
<dbReference type="GO" id="GO:0045944">
    <property type="term" value="P:positive regulation of transcription by RNA polymerase II"/>
    <property type="evidence" value="ECO:0007669"/>
    <property type="project" value="TreeGrafter"/>
</dbReference>
<dbReference type="GO" id="GO:0045165">
    <property type="term" value="P:cell fate commitment"/>
    <property type="evidence" value="ECO:0007669"/>
    <property type="project" value="TreeGrafter"/>
</dbReference>
<dbReference type="InterPro" id="IPR039355">
    <property type="entry name" value="Transcription_factor_GATA"/>
</dbReference>
<feature type="region of interest" description="Disordered" evidence="10">
    <location>
        <begin position="1"/>
        <end position="48"/>
    </location>
</feature>
<dbReference type="InterPro" id="IPR000679">
    <property type="entry name" value="Znf_GATA"/>
</dbReference>
<keyword evidence="4" id="KW-0862">Zinc</keyword>
<protein>
    <recommendedName>
        <fullName evidence="11">GATA-type domain-containing protein</fullName>
    </recommendedName>
</protein>
<dbReference type="PROSITE" id="PS00344">
    <property type="entry name" value="GATA_ZN_FINGER_1"/>
    <property type="match status" value="2"/>
</dbReference>
<dbReference type="PROSITE" id="PS50114">
    <property type="entry name" value="GATA_ZN_FINGER_2"/>
    <property type="match status" value="2"/>
</dbReference>
<evidence type="ECO:0000256" key="6">
    <source>
        <dbReference type="ARBA" id="ARBA00023125"/>
    </source>
</evidence>
<dbReference type="Proteomes" id="UP000838878">
    <property type="component" value="Chromosome 3"/>
</dbReference>
<dbReference type="GO" id="GO:0000978">
    <property type="term" value="F:RNA polymerase II cis-regulatory region sequence-specific DNA binding"/>
    <property type="evidence" value="ECO:0007669"/>
    <property type="project" value="TreeGrafter"/>
</dbReference>
<organism evidence="12 13">
    <name type="scientific">Brenthis ino</name>
    <name type="common">lesser marbled fritillary</name>
    <dbReference type="NCBI Taxonomy" id="405034"/>
    <lineage>
        <taxon>Eukaryota</taxon>
        <taxon>Metazoa</taxon>
        <taxon>Ecdysozoa</taxon>
        <taxon>Arthropoda</taxon>
        <taxon>Hexapoda</taxon>
        <taxon>Insecta</taxon>
        <taxon>Pterygota</taxon>
        <taxon>Neoptera</taxon>
        <taxon>Endopterygota</taxon>
        <taxon>Lepidoptera</taxon>
        <taxon>Glossata</taxon>
        <taxon>Ditrysia</taxon>
        <taxon>Papilionoidea</taxon>
        <taxon>Nymphalidae</taxon>
        <taxon>Heliconiinae</taxon>
        <taxon>Argynnini</taxon>
        <taxon>Brenthis</taxon>
    </lineage>
</organism>
<feature type="non-terminal residue" evidence="12">
    <location>
        <position position="702"/>
    </location>
</feature>
<comment type="subcellular location">
    <subcellularLocation>
        <location evidence="1">Nucleus</location>
    </subcellularLocation>
</comment>
<dbReference type="EMBL" id="OV170223">
    <property type="protein sequence ID" value="CAH0723044.1"/>
    <property type="molecule type" value="Genomic_DNA"/>
</dbReference>
<feature type="region of interest" description="Disordered" evidence="10">
    <location>
        <begin position="435"/>
        <end position="462"/>
    </location>
</feature>
<dbReference type="FunFam" id="3.30.50.10:FF:000032">
    <property type="entry name" value="Transcription factor GATA-3"/>
    <property type="match status" value="1"/>
</dbReference>
<feature type="compositionally biased region" description="Gly residues" evidence="10">
    <location>
        <begin position="682"/>
        <end position="702"/>
    </location>
</feature>
<gene>
    <name evidence="12" type="ORF">BINO364_LOCUS8919</name>
</gene>
<dbReference type="Pfam" id="PF00320">
    <property type="entry name" value="GATA"/>
    <property type="match status" value="2"/>
</dbReference>
<evidence type="ECO:0000256" key="7">
    <source>
        <dbReference type="ARBA" id="ARBA00023163"/>
    </source>
</evidence>
<evidence type="ECO:0000313" key="13">
    <source>
        <dbReference type="Proteomes" id="UP000838878"/>
    </source>
</evidence>
<evidence type="ECO:0000256" key="10">
    <source>
        <dbReference type="SAM" id="MobiDB-lite"/>
    </source>
</evidence>
<keyword evidence="7" id="KW-0804">Transcription</keyword>
<evidence type="ECO:0000256" key="2">
    <source>
        <dbReference type="ARBA" id="ARBA00022723"/>
    </source>
</evidence>
<dbReference type="GO" id="GO:0000122">
    <property type="term" value="P:negative regulation of transcription by RNA polymerase II"/>
    <property type="evidence" value="ECO:0007669"/>
    <property type="project" value="TreeGrafter"/>
</dbReference>
<dbReference type="GO" id="GO:0008270">
    <property type="term" value="F:zinc ion binding"/>
    <property type="evidence" value="ECO:0007669"/>
    <property type="project" value="UniProtKB-KW"/>
</dbReference>
<evidence type="ECO:0000256" key="1">
    <source>
        <dbReference type="ARBA" id="ARBA00004123"/>
    </source>
</evidence>
<dbReference type="SUPFAM" id="SSF57716">
    <property type="entry name" value="Glucocorticoid receptor-like (DNA-binding domain)"/>
    <property type="match status" value="2"/>
</dbReference>
<dbReference type="AlphaFoldDB" id="A0A8J9YA32"/>
<dbReference type="GO" id="GO:0005634">
    <property type="term" value="C:nucleus"/>
    <property type="evidence" value="ECO:0007669"/>
    <property type="project" value="UniProtKB-SubCell"/>
</dbReference>
<dbReference type="SMART" id="SM00401">
    <property type="entry name" value="ZnF_GATA"/>
    <property type="match status" value="2"/>
</dbReference>
<feature type="region of interest" description="Disordered" evidence="10">
    <location>
        <begin position="255"/>
        <end position="287"/>
    </location>
</feature>
<dbReference type="OrthoDB" id="515401at2759"/>
<dbReference type="InterPro" id="IPR013088">
    <property type="entry name" value="Znf_NHR/GATA"/>
</dbReference>
<accession>A0A8J9YA32</accession>
<keyword evidence="5" id="KW-0805">Transcription regulation</keyword>
<evidence type="ECO:0000259" key="11">
    <source>
        <dbReference type="PROSITE" id="PS50114"/>
    </source>
</evidence>
<evidence type="ECO:0000256" key="8">
    <source>
        <dbReference type="ARBA" id="ARBA00023242"/>
    </source>
</evidence>
<dbReference type="PANTHER" id="PTHR10071:SF337">
    <property type="entry name" value="GATA-BINDING FACTOR A"/>
    <property type="match status" value="1"/>
</dbReference>
<keyword evidence="6" id="KW-0238">DNA-binding</keyword>
<dbReference type="PANTHER" id="PTHR10071">
    <property type="entry name" value="TRANSCRIPTION FACTOR GATA FAMILY MEMBER"/>
    <property type="match status" value="1"/>
</dbReference>